<evidence type="ECO:0000313" key="2">
    <source>
        <dbReference type="Proteomes" id="UP001243375"/>
    </source>
</evidence>
<dbReference type="Proteomes" id="UP001243375">
    <property type="component" value="Unassembled WGS sequence"/>
</dbReference>
<accession>A0ACC2X2M7</accession>
<organism evidence="1 2">
    <name type="scientific">Naganishia vaughanmartiniae</name>
    <dbReference type="NCBI Taxonomy" id="1424756"/>
    <lineage>
        <taxon>Eukaryota</taxon>
        <taxon>Fungi</taxon>
        <taxon>Dikarya</taxon>
        <taxon>Basidiomycota</taxon>
        <taxon>Agaricomycotina</taxon>
        <taxon>Tremellomycetes</taxon>
        <taxon>Filobasidiales</taxon>
        <taxon>Filobasidiaceae</taxon>
        <taxon>Naganishia</taxon>
    </lineage>
</organism>
<evidence type="ECO:0000313" key="1">
    <source>
        <dbReference type="EMBL" id="KAJ9118147.1"/>
    </source>
</evidence>
<comment type="caution">
    <text evidence="1">The sequence shown here is derived from an EMBL/GenBank/DDBJ whole genome shotgun (WGS) entry which is preliminary data.</text>
</comment>
<dbReference type="EMBL" id="JASBWU010000011">
    <property type="protein sequence ID" value="KAJ9118147.1"/>
    <property type="molecule type" value="Genomic_DNA"/>
</dbReference>
<reference evidence="1" key="1">
    <citation type="submission" date="2023-04" db="EMBL/GenBank/DDBJ databases">
        <title>Draft Genome sequencing of Naganishia species isolated from polar environments using Oxford Nanopore Technology.</title>
        <authorList>
            <person name="Leo P."/>
            <person name="Venkateswaran K."/>
        </authorList>
    </citation>
    <scope>NUCLEOTIDE SEQUENCE</scope>
    <source>
        <strain evidence="1">MNA-CCFEE 5425</strain>
    </source>
</reference>
<proteinExistence type="predicted"/>
<sequence>MPEKKIVKALKIFGIVLLVFVVIFAAAVGTLYIRARHRRAQRRNTRINDLPLAGHQRIGSHERGPGGMAEGRKKSMKEKDKEAVAKHRMNLAFGVVDDDEPSLPPTQFVPTPTHVPGGPYSQNPFIDQPGRTRTFESVPLNIGIPLTGRSRSETREPLSGTRTALGDPFASPLPQRPSPSKQKSLVSVSSNFSKTTYKSDPTLLKSQRSFDGRALPSLLSSTSSTPSRSPKRGPSQPVFKANRTDGGRHAESGNAVLRPR</sequence>
<keyword evidence="2" id="KW-1185">Reference proteome</keyword>
<protein>
    <submittedName>
        <fullName evidence="1">Uncharacterized protein</fullName>
    </submittedName>
</protein>
<gene>
    <name evidence="1" type="ORF">QFC22_004050</name>
</gene>
<name>A0ACC2X2M7_9TREE</name>